<dbReference type="InterPro" id="IPR050109">
    <property type="entry name" value="HTH-type_TetR-like_transc_reg"/>
</dbReference>
<dbReference type="InterPro" id="IPR036271">
    <property type="entry name" value="Tet_transcr_reg_TetR-rel_C_sf"/>
</dbReference>
<dbReference type="PANTHER" id="PTHR30055">
    <property type="entry name" value="HTH-TYPE TRANSCRIPTIONAL REGULATOR RUTR"/>
    <property type="match status" value="1"/>
</dbReference>
<sequence length="202" mass="21368">MRERKTAEILTAARELFLRDGFAGTTIEAIAASAGVSKATVYSNFADKDALFVELLEVVTAEAGGILRSATAGLEGDEPLRERFLAVAGVLVRGVLRSEVVSLRRLAISQAVRFPEAAAGYWRAGPAATIELLAERIRSLADEGVLAASDPVRAATQFAYALVGPLQDRLLLDPGHTFTDADLEAHIAATVDAFLRGYGAAV</sequence>
<accession>A0A7W4YK26</accession>
<evidence type="ECO:0000313" key="6">
    <source>
        <dbReference type="EMBL" id="MBB2968706.1"/>
    </source>
</evidence>
<dbReference type="RefSeq" id="WP_021764047.1">
    <property type="nucleotide sequence ID" value="NZ_JACHVP010000004.1"/>
</dbReference>
<dbReference type="GO" id="GO:0045892">
    <property type="term" value="P:negative regulation of DNA-templated transcription"/>
    <property type="evidence" value="ECO:0007669"/>
    <property type="project" value="UniProtKB-ARBA"/>
</dbReference>
<dbReference type="InterPro" id="IPR001647">
    <property type="entry name" value="HTH_TetR"/>
</dbReference>
<comment type="caution">
    <text evidence="6">The sequence shown here is derived from an EMBL/GenBank/DDBJ whole genome shotgun (WGS) entry which is preliminary data.</text>
</comment>
<dbReference type="EMBL" id="JACHVP010000004">
    <property type="protein sequence ID" value="MBB2968706.1"/>
    <property type="molecule type" value="Genomic_DNA"/>
</dbReference>
<name>A0A7W4YK26_LEIAQ</name>
<evidence type="ECO:0000259" key="5">
    <source>
        <dbReference type="PROSITE" id="PS50977"/>
    </source>
</evidence>
<keyword evidence="3" id="KW-0804">Transcription</keyword>
<feature type="domain" description="HTH tetR-type" evidence="5">
    <location>
        <begin position="3"/>
        <end position="63"/>
    </location>
</feature>
<dbReference type="Pfam" id="PF00440">
    <property type="entry name" value="TetR_N"/>
    <property type="match status" value="1"/>
</dbReference>
<proteinExistence type="predicted"/>
<protein>
    <submittedName>
        <fullName evidence="6">TetR/AcrR family transcriptional repressor of mexJK operon</fullName>
    </submittedName>
</protein>
<dbReference type="SUPFAM" id="SSF46689">
    <property type="entry name" value="Homeodomain-like"/>
    <property type="match status" value="1"/>
</dbReference>
<dbReference type="PANTHER" id="PTHR30055:SF146">
    <property type="entry name" value="HTH-TYPE TRANSCRIPTIONAL DUAL REGULATOR CECR"/>
    <property type="match status" value="1"/>
</dbReference>
<dbReference type="Proteomes" id="UP000538196">
    <property type="component" value="Unassembled WGS sequence"/>
</dbReference>
<organism evidence="6 7">
    <name type="scientific">Leifsonia aquatica</name>
    <name type="common">Corynebacterium aquaticum</name>
    <dbReference type="NCBI Taxonomy" id="144185"/>
    <lineage>
        <taxon>Bacteria</taxon>
        <taxon>Bacillati</taxon>
        <taxon>Actinomycetota</taxon>
        <taxon>Actinomycetes</taxon>
        <taxon>Micrococcales</taxon>
        <taxon>Microbacteriaceae</taxon>
        <taxon>Leifsonia</taxon>
    </lineage>
</organism>
<evidence type="ECO:0000313" key="7">
    <source>
        <dbReference type="Proteomes" id="UP000538196"/>
    </source>
</evidence>
<evidence type="ECO:0000256" key="3">
    <source>
        <dbReference type="ARBA" id="ARBA00023163"/>
    </source>
</evidence>
<dbReference type="Gene3D" id="1.10.10.60">
    <property type="entry name" value="Homeodomain-like"/>
    <property type="match status" value="1"/>
</dbReference>
<dbReference type="Gene3D" id="1.10.357.10">
    <property type="entry name" value="Tetracycline Repressor, domain 2"/>
    <property type="match status" value="1"/>
</dbReference>
<dbReference type="InterPro" id="IPR039536">
    <property type="entry name" value="TetR_C_Proteobacteria"/>
</dbReference>
<dbReference type="InterPro" id="IPR009057">
    <property type="entry name" value="Homeodomain-like_sf"/>
</dbReference>
<dbReference type="GO" id="GO:0003700">
    <property type="term" value="F:DNA-binding transcription factor activity"/>
    <property type="evidence" value="ECO:0007669"/>
    <property type="project" value="TreeGrafter"/>
</dbReference>
<keyword evidence="2 4" id="KW-0238">DNA-binding</keyword>
<dbReference type="PROSITE" id="PS50977">
    <property type="entry name" value="HTH_TETR_2"/>
    <property type="match status" value="1"/>
</dbReference>
<evidence type="ECO:0000256" key="4">
    <source>
        <dbReference type="PROSITE-ProRule" id="PRU00335"/>
    </source>
</evidence>
<keyword evidence="7" id="KW-1185">Reference proteome</keyword>
<reference evidence="6 7" key="1">
    <citation type="submission" date="2020-08" db="EMBL/GenBank/DDBJ databases">
        <title>Sequencing the genomes of 1000 actinobacteria strains.</title>
        <authorList>
            <person name="Klenk H.-P."/>
        </authorList>
    </citation>
    <scope>NUCLEOTIDE SEQUENCE [LARGE SCALE GENOMIC DNA]</scope>
    <source>
        <strain evidence="6 7">DSM 20146</strain>
    </source>
</reference>
<keyword evidence="1" id="KW-0805">Transcription regulation</keyword>
<dbReference type="FunFam" id="1.10.10.60:FF:000141">
    <property type="entry name" value="TetR family transcriptional regulator"/>
    <property type="match status" value="1"/>
</dbReference>
<evidence type="ECO:0000256" key="2">
    <source>
        <dbReference type="ARBA" id="ARBA00023125"/>
    </source>
</evidence>
<dbReference type="PRINTS" id="PR00455">
    <property type="entry name" value="HTHTETR"/>
</dbReference>
<dbReference type="Pfam" id="PF14246">
    <property type="entry name" value="TetR_C_7"/>
    <property type="match status" value="1"/>
</dbReference>
<gene>
    <name evidence="6" type="ORF">FHX33_003482</name>
</gene>
<feature type="DNA-binding region" description="H-T-H motif" evidence="4">
    <location>
        <begin position="26"/>
        <end position="45"/>
    </location>
</feature>
<dbReference type="SUPFAM" id="SSF48498">
    <property type="entry name" value="Tetracyclin repressor-like, C-terminal domain"/>
    <property type="match status" value="1"/>
</dbReference>
<evidence type="ECO:0000256" key="1">
    <source>
        <dbReference type="ARBA" id="ARBA00023015"/>
    </source>
</evidence>
<dbReference type="GO" id="GO:0000976">
    <property type="term" value="F:transcription cis-regulatory region binding"/>
    <property type="evidence" value="ECO:0007669"/>
    <property type="project" value="TreeGrafter"/>
</dbReference>
<dbReference type="AlphaFoldDB" id="A0A7W4YK26"/>